<accession>A0A081N2Z7</accession>
<comment type="caution">
    <text evidence="1">The sequence shown here is derived from an EMBL/GenBank/DDBJ whole genome shotgun (WGS) entry which is preliminary data.</text>
</comment>
<protein>
    <submittedName>
        <fullName evidence="1">Uncharacterized protein</fullName>
    </submittedName>
</protein>
<dbReference type="RefSeq" id="WP_034878202.1">
    <property type="nucleotide sequence ID" value="NZ_JOKG01000004.1"/>
</dbReference>
<reference evidence="1 2" key="1">
    <citation type="submission" date="2014-06" db="EMBL/GenBank/DDBJ databases">
        <title>Whole Genome Sequences of Three Symbiotic Endozoicomonas Bacteria.</title>
        <authorList>
            <person name="Neave M.J."/>
            <person name="Apprill A."/>
            <person name="Voolstra C.R."/>
        </authorList>
    </citation>
    <scope>NUCLEOTIDE SEQUENCE [LARGE SCALE GENOMIC DNA]</scope>
    <source>
        <strain evidence="1 2">LMG 24815</strain>
    </source>
</reference>
<evidence type="ECO:0000313" key="1">
    <source>
        <dbReference type="EMBL" id="KEQ12820.1"/>
    </source>
</evidence>
<organism evidence="1 2">
    <name type="scientific">Endozoicomonas montiporae</name>
    <dbReference type="NCBI Taxonomy" id="1027273"/>
    <lineage>
        <taxon>Bacteria</taxon>
        <taxon>Pseudomonadati</taxon>
        <taxon>Pseudomonadota</taxon>
        <taxon>Gammaproteobacteria</taxon>
        <taxon>Oceanospirillales</taxon>
        <taxon>Endozoicomonadaceae</taxon>
        <taxon>Endozoicomonas</taxon>
    </lineage>
</organism>
<keyword evidence="2" id="KW-1185">Reference proteome</keyword>
<dbReference type="AlphaFoldDB" id="A0A081N2Z7"/>
<proteinExistence type="predicted"/>
<gene>
    <name evidence="1" type="ORF">GZ77_20425</name>
</gene>
<name>A0A081N2Z7_9GAMM</name>
<dbReference type="EMBL" id="JOKG01000004">
    <property type="protein sequence ID" value="KEQ12820.1"/>
    <property type="molecule type" value="Genomic_DNA"/>
</dbReference>
<dbReference type="Proteomes" id="UP000028006">
    <property type="component" value="Unassembled WGS sequence"/>
</dbReference>
<sequence>MQNDLYSKDPAVTVNRVIRILDKKAANDPELKRCSEALRRSENDMDCTGDEIAQAAKLILKKACPEDE</sequence>
<evidence type="ECO:0000313" key="2">
    <source>
        <dbReference type="Proteomes" id="UP000028006"/>
    </source>
</evidence>